<dbReference type="Pfam" id="PF00578">
    <property type="entry name" value="AhpC-TSA"/>
    <property type="match status" value="1"/>
</dbReference>
<keyword evidence="7" id="KW-0676">Redox-active center</keyword>
<accession>A0A934S1S8</accession>
<dbReference type="Proteomes" id="UP000617628">
    <property type="component" value="Unassembled WGS sequence"/>
</dbReference>
<dbReference type="InterPro" id="IPR050924">
    <property type="entry name" value="Peroxiredoxin_BCP/PrxQ"/>
</dbReference>
<dbReference type="SUPFAM" id="SSF52833">
    <property type="entry name" value="Thioredoxin-like"/>
    <property type="match status" value="1"/>
</dbReference>
<name>A0A934S1S8_9BACT</name>
<dbReference type="RefSeq" id="WP_200355731.1">
    <property type="nucleotide sequence ID" value="NZ_JAENIL010000019.1"/>
</dbReference>
<evidence type="ECO:0000256" key="8">
    <source>
        <dbReference type="ARBA" id="ARBA00032824"/>
    </source>
</evidence>
<evidence type="ECO:0000313" key="14">
    <source>
        <dbReference type="EMBL" id="MBK1877518.1"/>
    </source>
</evidence>
<dbReference type="Gene3D" id="3.40.30.10">
    <property type="entry name" value="Glutaredoxin"/>
    <property type="match status" value="1"/>
</dbReference>
<dbReference type="InterPro" id="IPR036249">
    <property type="entry name" value="Thioredoxin-like_sf"/>
</dbReference>
<dbReference type="GO" id="GO:0034599">
    <property type="term" value="P:cellular response to oxidative stress"/>
    <property type="evidence" value="ECO:0007669"/>
    <property type="project" value="TreeGrafter"/>
</dbReference>
<dbReference type="InterPro" id="IPR000866">
    <property type="entry name" value="AhpC/TSA"/>
</dbReference>
<evidence type="ECO:0000313" key="15">
    <source>
        <dbReference type="Proteomes" id="UP000617628"/>
    </source>
</evidence>
<protein>
    <recommendedName>
        <fullName evidence="2">thioredoxin-dependent peroxiredoxin</fullName>
        <ecNumber evidence="2">1.11.1.24</ecNumber>
    </recommendedName>
    <alternativeName>
        <fullName evidence="8">Thioredoxin peroxidase</fullName>
    </alternativeName>
    <alternativeName>
        <fullName evidence="10">Thioredoxin-dependent peroxiredoxin Bcp</fullName>
    </alternativeName>
</protein>
<evidence type="ECO:0000259" key="13">
    <source>
        <dbReference type="PROSITE" id="PS51352"/>
    </source>
</evidence>
<organism evidence="14 15">
    <name type="scientific">Pelagicoccus mobilis</name>
    <dbReference type="NCBI Taxonomy" id="415221"/>
    <lineage>
        <taxon>Bacteria</taxon>
        <taxon>Pseudomonadati</taxon>
        <taxon>Verrucomicrobiota</taxon>
        <taxon>Opitutia</taxon>
        <taxon>Puniceicoccales</taxon>
        <taxon>Pelagicoccaceae</taxon>
        <taxon>Pelagicoccus</taxon>
    </lineage>
</organism>
<keyword evidence="6" id="KW-1015">Disulfide bond</keyword>
<comment type="similarity">
    <text evidence="9">Belongs to the peroxiredoxin family. BCP/PrxQ subfamily.</text>
</comment>
<sequence>MKSSLKLLSLLIMTLSSSLSALEVGNDIEAFAANDDTGEIWNAADYLGEKNIVVYFYPAAMTGGCTAQACAYRDFSTNLSEEDAVVVGVSGDSVNGLSLFKQAHNLNFPLLSDPNGSLATLFGVPTRAGGSLEREVGGDIHTLVRGLTTSRWTFIIGKNGKVIYKNDEVKAKEDTATVLEVLKKHP</sequence>
<dbReference type="GO" id="GO:0045454">
    <property type="term" value="P:cell redox homeostasis"/>
    <property type="evidence" value="ECO:0007669"/>
    <property type="project" value="TreeGrafter"/>
</dbReference>
<evidence type="ECO:0000256" key="7">
    <source>
        <dbReference type="ARBA" id="ARBA00023284"/>
    </source>
</evidence>
<feature type="chain" id="PRO_5037290049" description="thioredoxin-dependent peroxiredoxin" evidence="12">
    <location>
        <begin position="22"/>
        <end position="186"/>
    </location>
</feature>
<dbReference type="EC" id="1.11.1.24" evidence="2"/>
<evidence type="ECO:0000256" key="4">
    <source>
        <dbReference type="ARBA" id="ARBA00022862"/>
    </source>
</evidence>
<evidence type="ECO:0000256" key="5">
    <source>
        <dbReference type="ARBA" id="ARBA00023002"/>
    </source>
</evidence>
<comment type="caution">
    <text evidence="14">The sequence shown here is derived from an EMBL/GenBank/DDBJ whole genome shotgun (WGS) entry which is preliminary data.</text>
</comment>
<dbReference type="EMBL" id="JAENIL010000019">
    <property type="protein sequence ID" value="MBK1877518.1"/>
    <property type="molecule type" value="Genomic_DNA"/>
</dbReference>
<dbReference type="AlphaFoldDB" id="A0A934S1S8"/>
<reference evidence="14" key="1">
    <citation type="submission" date="2021-01" db="EMBL/GenBank/DDBJ databases">
        <title>Modified the classification status of verrucomicrobia.</title>
        <authorList>
            <person name="Feng X."/>
        </authorList>
    </citation>
    <scope>NUCLEOTIDE SEQUENCE</scope>
    <source>
        <strain evidence="14">KCTC 13126</strain>
    </source>
</reference>
<keyword evidence="3" id="KW-0575">Peroxidase</keyword>
<evidence type="ECO:0000256" key="2">
    <source>
        <dbReference type="ARBA" id="ARBA00013017"/>
    </source>
</evidence>
<evidence type="ECO:0000256" key="9">
    <source>
        <dbReference type="ARBA" id="ARBA00038489"/>
    </source>
</evidence>
<comment type="function">
    <text evidence="1">Thiol-specific peroxidase that catalyzes the reduction of hydrogen peroxide and organic hydroperoxides to water and alcohols, respectively. Plays a role in cell protection against oxidative stress by detoxifying peroxides and as sensor of hydrogen peroxide-mediated signaling events.</text>
</comment>
<evidence type="ECO:0000256" key="3">
    <source>
        <dbReference type="ARBA" id="ARBA00022559"/>
    </source>
</evidence>
<keyword evidence="4" id="KW-0049">Antioxidant</keyword>
<dbReference type="PANTHER" id="PTHR42801:SF4">
    <property type="entry name" value="AHPC_TSA FAMILY PROTEIN"/>
    <property type="match status" value="1"/>
</dbReference>
<feature type="signal peptide" evidence="12">
    <location>
        <begin position="1"/>
        <end position="21"/>
    </location>
</feature>
<keyword evidence="15" id="KW-1185">Reference proteome</keyword>
<evidence type="ECO:0000256" key="12">
    <source>
        <dbReference type="SAM" id="SignalP"/>
    </source>
</evidence>
<dbReference type="CDD" id="cd03017">
    <property type="entry name" value="PRX_BCP"/>
    <property type="match status" value="1"/>
</dbReference>
<dbReference type="PROSITE" id="PS51352">
    <property type="entry name" value="THIOREDOXIN_2"/>
    <property type="match status" value="1"/>
</dbReference>
<dbReference type="GO" id="GO:0005737">
    <property type="term" value="C:cytoplasm"/>
    <property type="evidence" value="ECO:0007669"/>
    <property type="project" value="TreeGrafter"/>
</dbReference>
<evidence type="ECO:0000256" key="10">
    <source>
        <dbReference type="ARBA" id="ARBA00042639"/>
    </source>
</evidence>
<gene>
    <name evidence="14" type="ORF">JIN87_11615</name>
</gene>
<dbReference type="InterPro" id="IPR013766">
    <property type="entry name" value="Thioredoxin_domain"/>
</dbReference>
<feature type="domain" description="Thioredoxin" evidence="13">
    <location>
        <begin position="22"/>
        <end position="186"/>
    </location>
</feature>
<dbReference type="PANTHER" id="PTHR42801">
    <property type="entry name" value="THIOREDOXIN-DEPENDENT PEROXIDE REDUCTASE"/>
    <property type="match status" value="1"/>
</dbReference>
<evidence type="ECO:0000256" key="1">
    <source>
        <dbReference type="ARBA" id="ARBA00003330"/>
    </source>
</evidence>
<keyword evidence="12" id="KW-0732">Signal</keyword>
<dbReference type="GO" id="GO:0008379">
    <property type="term" value="F:thioredoxin peroxidase activity"/>
    <property type="evidence" value="ECO:0007669"/>
    <property type="project" value="TreeGrafter"/>
</dbReference>
<proteinExistence type="inferred from homology"/>
<evidence type="ECO:0000256" key="11">
    <source>
        <dbReference type="ARBA" id="ARBA00049091"/>
    </source>
</evidence>
<comment type="catalytic activity">
    <reaction evidence="11">
        <text>a hydroperoxide + [thioredoxin]-dithiol = an alcohol + [thioredoxin]-disulfide + H2O</text>
        <dbReference type="Rhea" id="RHEA:62620"/>
        <dbReference type="Rhea" id="RHEA-COMP:10698"/>
        <dbReference type="Rhea" id="RHEA-COMP:10700"/>
        <dbReference type="ChEBI" id="CHEBI:15377"/>
        <dbReference type="ChEBI" id="CHEBI:29950"/>
        <dbReference type="ChEBI" id="CHEBI:30879"/>
        <dbReference type="ChEBI" id="CHEBI:35924"/>
        <dbReference type="ChEBI" id="CHEBI:50058"/>
        <dbReference type="EC" id="1.11.1.24"/>
    </reaction>
</comment>
<evidence type="ECO:0000256" key="6">
    <source>
        <dbReference type="ARBA" id="ARBA00023157"/>
    </source>
</evidence>
<keyword evidence="5" id="KW-0560">Oxidoreductase</keyword>